<dbReference type="InterPro" id="IPR000801">
    <property type="entry name" value="Esterase-like"/>
</dbReference>
<organism evidence="9 10">
    <name type="scientific">Corticimicrobacter populi</name>
    <dbReference type="NCBI Taxonomy" id="2175229"/>
    <lineage>
        <taxon>Bacteria</taxon>
        <taxon>Pseudomonadati</taxon>
        <taxon>Pseudomonadota</taxon>
        <taxon>Betaproteobacteria</taxon>
        <taxon>Burkholderiales</taxon>
        <taxon>Alcaligenaceae</taxon>
        <taxon>Corticimicrobacter</taxon>
    </lineage>
</organism>
<dbReference type="Proteomes" id="UP000245212">
    <property type="component" value="Unassembled WGS sequence"/>
</dbReference>
<dbReference type="EMBL" id="QETA01000007">
    <property type="protein sequence ID" value="PWF21564.1"/>
    <property type="molecule type" value="Genomic_DNA"/>
</dbReference>
<evidence type="ECO:0000256" key="1">
    <source>
        <dbReference type="ARBA" id="ARBA00005622"/>
    </source>
</evidence>
<evidence type="ECO:0000256" key="8">
    <source>
        <dbReference type="RuleBase" id="RU363068"/>
    </source>
</evidence>
<dbReference type="GO" id="GO:0005829">
    <property type="term" value="C:cytosol"/>
    <property type="evidence" value="ECO:0007669"/>
    <property type="project" value="TreeGrafter"/>
</dbReference>
<dbReference type="InterPro" id="IPR029058">
    <property type="entry name" value="AB_hydrolase_fold"/>
</dbReference>
<dbReference type="FunFam" id="3.40.50.1820:FF:000002">
    <property type="entry name" value="S-formylglutathione hydrolase"/>
    <property type="match status" value="1"/>
</dbReference>
<dbReference type="GO" id="GO:0018738">
    <property type="term" value="F:S-formylglutathione hydrolase activity"/>
    <property type="evidence" value="ECO:0007669"/>
    <property type="project" value="UniProtKB-UniRule"/>
</dbReference>
<comment type="caution">
    <text evidence="9">The sequence shown here is derived from an EMBL/GenBank/DDBJ whole genome shotgun (WGS) entry which is preliminary data.</text>
</comment>
<keyword evidence="3 8" id="KW-0719">Serine esterase</keyword>
<evidence type="ECO:0000256" key="6">
    <source>
        <dbReference type="NCBIfam" id="TIGR02821"/>
    </source>
</evidence>
<evidence type="ECO:0000256" key="7">
    <source>
        <dbReference type="PIRSR" id="PIRSR614186-1"/>
    </source>
</evidence>
<evidence type="ECO:0000313" key="9">
    <source>
        <dbReference type="EMBL" id="PWF21564.1"/>
    </source>
</evidence>
<accession>A0A2V1JYI4</accession>
<feature type="active site" description="Charge relay system" evidence="7">
    <location>
        <position position="228"/>
    </location>
</feature>
<gene>
    <name evidence="9" type="primary">fghA</name>
    <name evidence="9" type="ORF">DD235_15055</name>
</gene>
<evidence type="ECO:0000313" key="10">
    <source>
        <dbReference type="Proteomes" id="UP000245212"/>
    </source>
</evidence>
<name>A0A2V1JYI4_9BURK</name>
<comment type="catalytic activity">
    <reaction evidence="5 8">
        <text>S-formylglutathione + H2O = formate + glutathione + H(+)</text>
        <dbReference type="Rhea" id="RHEA:14961"/>
        <dbReference type="ChEBI" id="CHEBI:15377"/>
        <dbReference type="ChEBI" id="CHEBI:15378"/>
        <dbReference type="ChEBI" id="CHEBI:15740"/>
        <dbReference type="ChEBI" id="CHEBI:57688"/>
        <dbReference type="ChEBI" id="CHEBI:57925"/>
        <dbReference type="EC" id="3.1.2.12"/>
    </reaction>
</comment>
<feature type="active site" description="Charge relay system" evidence="7">
    <location>
        <position position="261"/>
    </location>
</feature>
<evidence type="ECO:0000256" key="4">
    <source>
        <dbReference type="ARBA" id="ARBA00022801"/>
    </source>
</evidence>
<dbReference type="NCBIfam" id="TIGR02821">
    <property type="entry name" value="fghA_ester_D"/>
    <property type="match status" value="1"/>
</dbReference>
<evidence type="ECO:0000256" key="5">
    <source>
        <dbReference type="ARBA" id="ARBA00047590"/>
    </source>
</evidence>
<evidence type="ECO:0000256" key="2">
    <source>
        <dbReference type="ARBA" id="ARBA00012479"/>
    </source>
</evidence>
<reference evidence="10" key="1">
    <citation type="submission" date="2018-05" db="EMBL/GenBank/DDBJ databases">
        <authorList>
            <person name="Li Y."/>
        </authorList>
    </citation>
    <scope>NUCLEOTIDE SEQUENCE [LARGE SCALE GENOMIC DNA]</scope>
    <source>
        <strain evidence="10">3d-2-2</strain>
    </source>
</reference>
<sequence length="283" mass="31536">MLERISEHRCFGGWQRYYRHESQVIGLPMRFSVYVPPQAEEGPVPVLFFLAGLTCTEETFMIKAGAQRFAAEHGLMLVTPDTSPRGAGIAGEDDDWDFGSGAGFYLDATQTPWAAHYRMESYVAQELFDLIASSGEFPADRQRIGITGHSMGGHGALTLALRHPTRFRSVSAFAPIANPTHCPWGIKAFTHYLGKDHETWKQHDASELMKQAHTPFPEGILIDQGLADQFLPNQLRPDIFEAACAQSAQPLTLRRHAGYDHGYYFISTFIADHLAFHAERLGA</sequence>
<dbReference type="EC" id="3.1.2.12" evidence="2 6"/>
<dbReference type="InterPro" id="IPR014186">
    <property type="entry name" value="S-formylglutathione_hydrol"/>
</dbReference>
<dbReference type="PANTHER" id="PTHR10061:SF0">
    <property type="entry name" value="S-FORMYLGLUTATHIONE HYDROLASE"/>
    <property type="match status" value="1"/>
</dbReference>
<dbReference type="Gene3D" id="3.40.50.1820">
    <property type="entry name" value="alpha/beta hydrolase"/>
    <property type="match status" value="1"/>
</dbReference>
<dbReference type="GO" id="GO:0052689">
    <property type="term" value="F:carboxylic ester hydrolase activity"/>
    <property type="evidence" value="ECO:0007669"/>
    <property type="project" value="UniProtKB-KW"/>
</dbReference>
<dbReference type="Pfam" id="PF00756">
    <property type="entry name" value="Esterase"/>
    <property type="match status" value="1"/>
</dbReference>
<keyword evidence="10" id="KW-1185">Reference proteome</keyword>
<dbReference type="GO" id="GO:0046294">
    <property type="term" value="P:formaldehyde catabolic process"/>
    <property type="evidence" value="ECO:0007669"/>
    <property type="project" value="InterPro"/>
</dbReference>
<feature type="active site" description="Charge relay system" evidence="7">
    <location>
        <position position="150"/>
    </location>
</feature>
<proteinExistence type="inferred from homology"/>
<dbReference type="PANTHER" id="PTHR10061">
    <property type="entry name" value="S-FORMYLGLUTATHIONE HYDROLASE"/>
    <property type="match status" value="1"/>
</dbReference>
<comment type="similarity">
    <text evidence="1 8">Belongs to the esterase D family.</text>
</comment>
<dbReference type="RefSeq" id="WP_109062907.1">
    <property type="nucleotide sequence ID" value="NZ_QETA01000007.1"/>
</dbReference>
<dbReference type="AlphaFoldDB" id="A0A2V1JYI4"/>
<evidence type="ECO:0000256" key="3">
    <source>
        <dbReference type="ARBA" id="ARBA00022487"/>
    </source>
</evidence>
<protein>
    <recommendedName>
        <fullName evidence="2 6">S-formylglutathione hydrolase</fullName>
        <ecNumber evidence="2 6">3.1.2.12</ecNumber>
    </recommendedName>
</protein>
<comment type="function">
    <text evidence="8">Serine hydrolase involved in the detoxification of formaldehyde.</text>
</comment>
<dbReference type="SUPFAM" id="SSF53474">
    <property type="entry name" value="alpha/beta-Hydrolases"/>
    <property type="match status" value="1"/>
</dbReference>
<keyword evidence="4 8" id="KW-0378">Hydrolase</keyword>